<dbReference type="PANTHER" id="PTHR30136">
    <property type="entry name" value="HELIX-TURN-HELIX TRANSCRIPTIONAL REGULATOR, ICLR FAMILY"/>
    <property type="match status" value="1"/>
</dbReference>
<dbReference type="SMART" id="SM00346">
    <property type="entry name" value="HTH_ICLR"/>
    <property type="match status" value="1"/>
</dbReference>
<keyword evidence="7" id="KW-1185">Reference proteome</keyword>
<comment type="caution">
    <text evidence="6">The sequence shown here is derived from an EMBL/GenBank/DDBJ whole genome shotgun (WGS) entry which is preliminary data.</text>
</comment>
<dbReference type="PROSITE" id="PS51077">
    <property type="entry name" value="HTH_ICLR"/>
    <property type="match status" value="1"/>
</dbReference>
<feature type="domain" description="HTH iclR-type" evidence="4">
    <location>
        <begin position="22"/>
        <end position="83"/>
    </location>
</feature>
<dbReference type="Pfam" id="PF01614">
    <property type="entry name" value="IclR_C"/>
    <property type="match status" value="1"/>
</dbReference>
<accession>A0ABS1RY35</accession>
<name>A0ABS1RY35_RHOSU</name>
<dbReference type="SUPFAM" id="SSF46785">
    <property type="entry name" value="Winged helix' DNA-binding domain"/>
    <property type="match status" value="1"/>
</dbReference>
<keyword evidence="2" id="KW-0238">DNA-binding</keyword>
<protein>
    <submittedName>
        <fullName evidence="6">IclR family transcriptional regulator</fullName>
    </submittedName>
</protein>
<keyword evidence="1" id="KW-0805">Transcription regulation</keyword>
<evidence type="ECO:0000256" key="3">
    <source>
        <dbReference type="ARBA" id="ARBA00023163"/>
    </source>
</evidence>
<dbReference type="Gene3D" id="3.30.450.40">
    <property type="match status" value="1"/>
</dbReference>
<evidence type="ECO:0000313" key="6">
    <source>
        <dbReference type="EMBL" id="MBL3610025.1"/>
    </source>
</evidence>
<dbReference type="PROSITE" id="PS51078">
    <property type="entry name" value="ICLR_ED"/>
    <property type="match status" value="1"/>
</dbReference>
<dbReference type="EMBL" id="JAESJJ010000021">
    <property type="protein sequence ID" value="MBL3610025.1"/>
    <property type="molecule type" value="Genomic_DNA"/>
</dbReference>
<dbReference type="InterPro" id="IPR036388">
    <property type="entry name" value="WH-like_DNA-bd_sf"/>
</dbReference>
<dbReference type="InterPro" id="IPR029016">
    <property type="entry name" value="GAF-like_dom_sf"/>
</dbReference>
<proteinExistence type="predicted"/>
<dbReference type="InterPro" id="IPR014757">
    <property type="entry name" value="Tscrpt_reg_IclR_C"/>
</dbReference>
<dbReference type="InterPro" id="IPR054844">
    <property type="entry name" value="TransRegBhcR"/>
</dbReference>
<evidence type="ECO:0000313" key="7">
    <source>
        <dbReference type="Proteomes" id="UP000604473"/>
    </source>
</evidence>
<dbReference type="SUPFAM" id="SSF55781">
    <property type="entry name" value="GAF domain-like"/>
    <property type="match status" value="1"/>
</dbReference>
<evidence type="ECO:0000256" key="1">
    <source>
        <dbReference type="ARBA" id="ARBA00023015"/>
    </source>
</evidence>
<dbReference type="Pfam" id="PF09339">
    <property type="entry name" value="HTH_IclR"/>
    <property type="match status" value="1"/>
</dbReference>
<organism evidence="6 7">
    <name type="scientific">Rhodovulum sulfidophilum</name>
    <name type="common">Rhodobacter sulfidophilus</name>
    <dbReference type="NCBI Taxonomy" id="35806"/>
    <lineage>
        <taxon>Bacteria</taxon>
        <taxon>Pseudomonadati</taxon>
        <taxon>Pseudomonadota</taxon>
        <taxon>Alphaproteobacteria</taxon>
        <taxon>Rhodobacterales</taxon>
        <taxon>Paracoccaceae</taxon>
        <taxon>Rhodovulum</taxon>
    </lineage>
</organism>
<keyword evidence="3" id="KW-0804">Transcription</keyword>
<sequence>MTQPRPRGRPRAFHDKTDQNTVRTLDRAMGLLTALSETKGLTLSELAALSNQSTATVYRVLITLQGHDIVELEEEAQRWHVGPGAFRIGSGFLRRTNVAERSRGAMQALMRATGETANLGVEDRDEVLFLTQVETHETIRAFFSPGTRGPMHCSGIGKALLAFLPAARVAAILETQGLPGFTPRSITSETGLHADLDRTRARGYAIDDQERAEGMRCIAAPIFNAHGEPIAGLSVSGPAFRIPLDAADGIGAEVRAAADRVTAATGGISPTEKSAQRIFPGRRL</sequence>
<dbReference type="Gene3D" id="1.10.10.10">
    <property type="entry name" value="Winged helix-like DNA-binding domain superfamily/Winged helix DNA-binding domain"/>
    <property type="match status" value="1"/>
</dbReference>
<reference evidence="6 7" key="1">
    <citation type="submission" date="2021-01" db="EMBL/GenBank/DDBJ databases">
        <title>Draft genomes of Rhodovulum sulfidophilum.</title>
        <authorList>
            <person name="Guzman M.S."/>
        </authorList>
    </citation>
    <scope>NUCLEOTIDE SEQUENCE [LARGE SCALE GENOMIC DNA]</scope>
    <source>
        <strain evidence="6 7">AB35</strain>
    </source>
</reference>
<evidence type="ECO:0000256" key="2">
    <source>
        <dbReference type="ARBA" id="ARBA00023125"/>
    </source>
</evidence>
<evidence type="ECO:0000259" key="5">
    <source>
        <dbReference type="PROSITE" id="PS51078"/>
    </source>
</evidence>
<feature type="domain" description="IclR-ED" evidence="5">
    <location>
        <begin position="84"/>
        <end position="267"/>
    </location>
</feature>
<dbReference type="InterPro" id="IPR050707">
    <property type="entry name" value="HTH_MetabolicPath_Reg"/>
</dbReference>
<dbReference type="RefSeq" id="WP_202249774.1">
    <property type="nucleotide sequence ID" value="NZ_JAESJJ010000021.1"/>
</dbReference>
<gene>
    <name evidence="6" type="ORF">JMM60_14695</name>
</gene>
<dbReference type="PANTHER" id="PTHR30136:SF24">
    <property type="entry name" value="HTH-TYPE TRANSCRIPTIONAL REPRESSOR ALLR"/>
    <property type="match status" value="1"/>
</dbReference>
<dbReference type="Proteomes" id="UP000604473">
    <property type="component" value="Unassembled WGS sequence"/>
</dbReference>
<dbReference type="NCBIfam" id="NF045644">
    <property type="entry name" value="TransRegBhcR"/>
    <property type="match status" value="1"/>
</dbReference>
<dbReference type="InterPro" id="IPR036390">
    <property type="entry name" value="WH_DNA-bd_sf"/>
</dbReference>
<dbReference type="InterPro" id="IPR005471">
    <property type="entry name" value="Tscrpt_reg_IclR_N"/>
</dbReference>
<evidence type="ECO:0000259" key="4">
    <source>
        <dbReference type="PROSITE" id="PS51077"/>
    </source>
</evidence>